<evidence type="ECO:0000313" key="3">
    <source>
        <dbReference type="EMBL" id="PWK79443.1"/>
    </source>
</evidence>
<keyword evidence="2" id="KW-0472">Membrane</keyword>
<accession>A0A316HH23</accession>
<evidence type="ECO:0000313" key="4">
    <source>
        <dbReference type="Proteomes" id="UP000246005"/>
    </source>
</evidence>
<dbReference type="RefSeq" id="WP_146231921.1">
    <property type="nucleotide sequence ID" value="NZ_QGHB01000025.1"/>
</dbReference>
<name>A0A316HH23_9PSEU</name>
<protein>
    <submittedName>
        <fullName evidence="3">Uncharacterized protein (TIGR04222 family)</fullName>
    </submittedName>
</protein>
<organism evidence="3 4">
    <name type="scientific">Lentzea atacamensis</name>
    <dbReference type="NCBI Taxonomy" id="531938"/>
    <lineage>
        <taxon>Bacteria</taxon>
        <taxon>Bacillati</taxon>
        <taxon>Actinomycetota</taxon>
        <taxon>Actinomycetes</taxon>
        <taxon>Pseudonocardiales</taxon>
        <taxon>Pseudonocardiaceae</taxon>
        <taxon>Lentzea</taxon>
    </lineage>
</organism>
<dbReference type="EMBL" id="QGHB01000025">
    <property type="protein sequence ID" value="PWK79443.1"/>
    <property type="molecule type" value="Genomic_DNA"/>
</dbReference>
<dbReference type="AlphaFoldDB" id="A0A316HH23"/>
<dbReference type="Proteomes" id="UP000246005">
    <property type="component" value="Unassembled WGS sequence"/>
</dbReference>
<feature type="region of interest" description="Disordered" evidence="1">
    <location>
        <begin position="238"/>
        <end position="277"/>
    </location>
</feature>
<keyword evidence="2" id="KW-1133">Transmembrane helix</keyword>
<evidence type="ECO:0000256" key="1">
    <source>
        <dbReference type="SAM" id="MobiDB-lite"/>
    </source>
</evidence>
<comment type="caution">
    <text evidence="3">The sequence shown here is derived from an EMBL/GenBank/DDBJ whole genome shotgun (WGS) entry which is preliminary data.</text>
</comment>
<dbReference type="InterPro" id="IPR026467">
    <property type="entry name" value="Ser/Gly_Cys_C_dom"/>
</dbReference>
<proteinExistence type="predicted"/>
<keyword evidence="2" id="KW-0812">Transmembrane</keyword>
<reference evidence="3 4" key="1">
    <citation type="submission" date="2018-05" db="EMBL/GenBank/DDBJ databases">
        <title>Genomic Encyclopedia of Type Strains, Phase IV (KMG-IV): sequencing the most valuable type-strain genomes for metagenomic binning, comparative biology and taxonomic classification.</title>
        <authorList>
            <person name="Goeker M."/>
        </authorList>
    </citation>
    <scope>NUCLEOTIDE SEQUENCE [LARGE SCALE GENOMIC DNA]</scope>
    <source>
        <strain evidence="3 4">DSM 45480</strain>
    </source>
</reference>
<evidence type="ECO:0000256" key="2">
    <source>
        <dbReference type="SAM" id="Phobius"/>
    </source>
</evidence>
<gene>
    <name evidence="3" type="ORF">C8D88_12543</name>
</gene>
<dbReference type="NCBIfam" id="TIGR04222">
    <property type="entry name" value="near_uncomplex"/>
    <property type="match status" value="1"/>
</dbReference>
<feature type="transmembrane region" description="Helical" evidence="2">
    <location>
        <begin position="115"/>
        <end position="131"/>
    </location>
</feature>
<sequence>MAKSSTPQANWAAEEIGFLAGGPGRAAEAALARLMDGGLVRFSREGLVTAVHQNGHGATSPLEASILAGLSGGGRPIGLVVGPAAHSQEMGALHRNLVEKALAHRQWGKTSGGRVALRVLLVLLGIAFLAAALFVDLNLLAVTLVAWFVAFLLRDKKMLTPIGRGVLGHAQRNPRSRVDAVALHGLRGVVGRRRVADLYGLPPGILYPPPVHHHGKQKSHSDSVGCGGVHEHHNCASSSSCSSSSCSSSSCSSSSSSCSSSSCGSSSSSSSCSSSSS</sequence>